<reference evidence="1" key="1">
    <citation type="submission" date="2020-06" db="EMBL/GenBank/DDBJ databases">
        <authorList>
            <person name="Li T."/>
            <person name="Hu X."/>
            <person name="Zhang T."/>
            <person name="Song X."/>
            <person name="Zhang H."/>
            <person name="Dai N."/>
            <person name="Sheng W."/>
            <person name="Hou X."/>
            <person name="Wei L."/>
        </authorList>
    </citation>
    <scope>NUCLEOTIDE SEQUENCE</scope>
    <source>
        <strain evidence="1">KEN1</strain>
        <tissue evidence="1">Leaf</tissue>
    </source>
</reference>
<accession>A0AAW2Y861</accession>
<reference evidence="1" key="2">
    <citation type="journal article" date="2024" name="Plant">
        <title>Genomic evolution and insights into agronomic trait innovations of Sesamum species.</title>
        <authorList>
            <person name="Miao H."/>
            <person name="Wang L."/>
            <person name="Qu L."/>
            <person name="Liu H."/>
            <person name="Sun Y."/>
            <person name="Le M."/>
            <person name="Wang Q."/>
            <person name="Wei S."/>
            <person name="Zheng Y."/>
            <person name="Lin W."/>
            <person name="Duan Y."/>
            <person name="Cao H."/>
            <person name="Xiong S."/>
            <person name="Wang X."/>
            <person name="Wei L."/>
            <person name="Li C."/>
            <person name="Ma Q."/>
            <person name="Ju M."/>
            <person name="Zhao R."/>
            <person name="Li G."/>
            <person name="Mu C."/>
            <person name="Tian Q."/>
            <person name="Mei H."/>
            <person name="Zhang T."/>
            <person name="Gao T."/>
            <person name="Zhang H."/>
        </authorList>
    </citation>
    <scope>NUCLEOTIDE SEQUENCE</scope>
    <source>
        <strain evidence="1">KEN1</strain>
    </source>
</reference>
<dbReference type="EMBL" id="JACGWN010000001">
    <property type="protein sequence ID" value="KAL0461935.1"/>
    <property type="molecule type" value="Genomic_DNA"/>
</dbReference>
<name>A0AAW2Y861_9LAMI</name>
<protein>
    <submittedName>
        <fullName evidence="1">Uncharacterized protein</fullName>
    </submittedName>
</protein>
<evidence type="ECO:0000313" key="1">
    <source>
        <dbReference type="EMBL" id="KAL0461935.1"/>
    </source>
</evidence>
<gene>
    <name evidence="1" type="ORF">Slati_0081100</name>
</gene>
<proteinExistence type="predicted"/>
<organism evidence="1">
    <name type="scientific">Sesamum latifolium</name>
    <dbReference type="NCBI Taxonomy" id="2727402"/>
    <lineage>
        <taxon>Eukaryota</taxon>
        <taxon>Viridiplantae</taxon>
        <taxon>Streptophyta</taxon>
        <taxon>Embryophyta</taxon>
        <taxon>Tracheophyta</taxon>
        <taxon>Spermatophyta</taxon>
        <taxon>Magnoliopsida</taxon>
        <taxon>eudicotyledons</taxon>
        <taxon>Gunneridae</taxon>
        <taxon>Pentapetalae</taxon>
        <taxon>asterids</taxon>
        <taxon>lamiids</taxon>
        <taxon>Lamiales</taxon>
        <taxon>Pedaliaceae</taxon>
        <taxon>Sesamum</taxon>
    </lineage>
</organism>
<comment type="caution">
    <text evidence="1">The sequence shown here is derived from an EMBL/GenBank/DDBJ whole genome shotgun (WGS) entry which is preliminary data.</text>
</comment>
<sequence>MWADHQNFIATVEEGWSLNGGYARIRLCRKLKALKNSLKAFNSLHYNHISVTAKEADLALQDAQLQLESNTEDAAVRTR</sequence>
<dbReference type="AlphaFoldDB" id="A0AAW2Y861"/>